<sequence>MGVNLSEYKSLFIQTAVALVQLYDQSLLILKKDISNKTEIEKLFRTIHSLKSQSLFMNYVRMGEYCIKLEAFLYPFKNGSTYLTGDILSALPDKSLFLTNLKSIENTDSEVVFGELKLPVVENST</sequence>
<dbReference type="SUPFAM" id="SSF47226">
    <property type="entry name" value="Histidine-containing phosphotransfer domain, HPT domain"/>
    <property type="match status" value="1"/>
</dbReference>
<evidence type="ECO:0000256" key="1">
    <source>
        <dbReference type="PROSITE-ProRule" id="PRU00110"/>
    </source>
</evidence>
<reference evidence="4" key="1">
    <citation type="submission" date="2017-09" db="EMBL/GenBank/DDBJ databases">
        <title>Depth-based differentiation of microbial function through sediment-hosted aquifers and enrichment of novel symbionts in the deep terrestrial subsurface.</title>
        <authorList>
            <person name="Probst A.J."/>
            <person name="Ladd B."/>
            <person name="Jarett J.K."/>
            <person name="Geller-Mcgrath D.E."/>
            <person name="Sieber C.M.K."/>
            <person name="Emerson J.B."/>
            <person name="Anantharaman K."/>
            <person name="Thomas B.C."/>
            <person name="Malmstrom R."/>
            <person name="Stieglmeier M."/>
            <person name="Klingl A."/>
            <person name="Woyke T."/>
            <person name="Ryan C.M."/>
            <person name="Banfield J.F."/>
        </authorList>
    </citation>
    <scope>NUCLEOTIDE SEQUENCE [LARGE SCALE GENOMIC DNA]</scope>
</reference>
<protein>
    <recommendedName>
        <fullName evidence="2">HPt domain-containing protein</fullName>
    </recommendedName>
</protein>
<feature type="domain" description="HPt" evidence="2">
    <location>
        <begin position="1"/>
        <end position="105"/>
    </location>
</feature>
<evidence type="ECO:0000259" key="2">
    <source>
        <dbReference type="PROSITE" id="PS50894"/>
    </source>
</evidence>
<proteinExistence type="predicted"/>
<evidence type="ECO:0000313" key="4">
    <source>
        <dbReference type="Proteomes" id="UP000230108"/>
    </source>
</evidence>
<dbReference type="Proteomes" id="UP000230108">
    <property type="component" value="Unassembled WGS sequence"/>
</dbReference>
<gene>
    <name evidence="3" type="ORF">COY90_00450</name>
</gene>
<comment type="caution">
    <text evidence="3">The sequence shown here is derived from an EMBL/GenBank/DDBJ whole genome shotgun (WGS) entry which is preliminary data.</text>
</comment>
<keyword evidence="1" id="KW-0597">Phosphoprotein</keyword>
<name>A0A2M7QF36_9BACT</name>
<evidence type="ECO:0000313" key="3">
    <source>
        <dbReference type="EMBL" id="PIY69468.1"/>
    </source>
</evidence>
<dbReference type="PROSITE" id="PS50894">
    <property type="entry name" value="HPT"/>
    <property type="match status" value="1"/>
</dbReference>
<dbReference type="InterPro" id="IPR036641">
    <property type="entry name" value="HPT_dom_sf"/>
</dbReference>
<dbReference type="InterPro" id="IPR008207">
    <property type="entry name" value="Sig_transdc_His_kin_Hpt_dom"/>
</dbReference>
<dbReference type="Gene3D" id="1.20.120.160">
    <property type="entry name" value="HPT domain"/>
    <property type="match status" value="1"/>
</dbReference>
<dbReference type="CDD" id="cd00088">
    <property type="entry name" value="HPT"/>
    <property type="match status" value="1"/>
</dbReference>
<dbReference type="AlphaFoldDB" id="A0A2M7QF36"/>
<organism evidence="3 4">
    <name type="scientific">Candidatus Roizmanbacteria bacterium CG_4_10_14_0_8_um_filter_39_9</name>
    <dbReference type="NCBI Taxonomy" id="1974829"/>
    <lineage>
        <taxon>Bacteria</taxon>
        <taxon>Candidatus Roizmaniibacteriota</taxon>
    </lineage>
</organism>
<feature type="modified residue" description="Phosphohistidine" evidence="1">
    <location>
        <position position="48"/>
    </location>
</feature>
<dbReference type="GO" id="GO:0000160">
    <property type="term" value="P:phosphorelay signal transduction system"/>
    <property type="evidence" value="ECO:0007669"/>
    <property type="project" value="InterPro"/>
</dbReference>
<accession>A0A2M7QF36</accession>
<dbReference type="EMBL" id="PFLF01000012">
    <property type="protein sequence ID" value="PIY69468.1"/>
    <property type="molecule type" value="Genomic_DNA"/>
</dbReference>
<dbReference type="Pfam" id="PF01627">
    <property type="entry name" value="Hpt"/>
    <property type="match status" value="1"/>
</dbReference>